<keyword evidence="5" id="KW-1185">Reference proteome</keyword>
<dbReference type="InterPro" id="IPR041117">
    <property type="entry name" value="SoxA_A3"/>
</dbReference>
<dbReference type="PANTHER" id="PTHR42949">
    <property type="entry name" value="ANAEROBIC GLYCEROL-3-PHOSPHATE DEHYDROGENASE SUBUNIT B"/>
    <property type="match status" value="1"/>
</dbReference>
<dbReference type="InterPro" id="IPR041854">
    <property type="entry name" value="BFD-like_2Fe2S-bd_dom_sf"/>
</dbReference>
<protein>
    <submittedName>
        <fullName evidence="4">NADPH-dependent 2,4-dienoyl-CoA reductase/sulfur reductase-like enzyme</fullName>
    </submittedName>
</protein>
<evidence type="ECO:0000259" key="3">
    <source>
        <dbReference type="Pfam" id="PF17806"/>
    </source>
</evidence>
<dbReference type="SUPFAM" id="SSF51905">
    <property type="entry name" value="FAD/NAD(P)-binding domain"/>
    <property type="match status" value="1"/>
</dbReference>
<keyword evidence="1" id="KW-0560">Oxidoreductase</keyword>
<dbReference type="Proteomes" id="UP001237448">
    <property type="component" value="Unassembled WGS sequence"/>
</dbReference>
<evidence type="ECO:0000313" key="5">
    <source>
        <dbReference type="Proteomes" id="UP001237448"/>
    </source>
</evidence>
<comment type="caution">
    <text evidence="4">The sequence shown here is derived from an EMBL/GenBank/DDBJ whole genome shotgun (WGS) entry which is preliminary data.</text>
</comment>
<dbReference type="CDD" id="cd19946">
    <property type="entry name" value="GlpA-like_Fer2_BFD-like"/>
    <property type="match status" value="1"/>
</dbReference>
<feature type="domain" description="FAD/NAD(P)-binding" evidence="2">
    <location>
        <begin position="7"/>
        <end position="307"/>
    </location>
</feature>
<dbReference type="InterPro" id="IPR036188">
    <property type="entry name" value="FAD/NAD-bd_sf"/>
</dbReference>
<dbReference type="Pfam" id="PF07992">
    <property type="entry name" value="Pyr_redox_2"/>
    <property type="match status" value="1"/>
</dbReference>
<dbReference type="Gene3D" id="1.10.10.1100">
    <property type="entry name" value="BFD-like [2Fe-2S]-binding domain"/>
    <property type="match status" value="1"/>
</dbReference>
<dbReference type="Gene3D" id="3.50.50.60">
    <property type="entry name" value="FAD/NAD(P)-binding domain"/>
    <property type="match status" value="2"/>
</dbReference>
<dbReference type="InterPro" id="IPR051691">
    <property type="entry name" value="Metab_Enz_Cyan_OpOx_G3PDH"/>
</dbReference>
<dbReference type="InterPro" id="IPR023753">
    <property type="entry name" value="FAD/NAD-binding_dom"/>
</dbReference>
<proteinExistence type="predicted"/>
<reference evidence="4 5" key="1">
    <citation type="submission" date="2023-07" db="EMBL/GenBank/DDBJ databases">
        <title>Genomic Encyclopedia of Type Strains, Phase IV (KMG-IV): sequencing the most valuable type-strain genomes for metagenomic binning, comparative biology and taxonomic classification.</title>
        <authorList>
            <person name="Goeker M."/>
        </authorList>
    </citation>
    <scope>NUCLEOTIDE SEQUENCE [LARGE SCALE GENOMIC DNA]</scope>
    <source>
        <strain evidence="4 5">DSM 5896</strain>
    </source>
</reference>
<sequence>MKRIRTDIAVIGAGPAGLSAALAAARAGAKVDILDAGAQPGGQYWMQDLSTHRRDSGQSGEGIRAAAAAAAAGVSIHSRAEVWAAFPDRRICALQDGEPLELIPRAVVIATGAQDRVMPFPGWTLPGVMTPGAGQRLAKLGGTPPGRRVALAGSGPFLLAVAASLQRIGAGPRAIVEARRTQWAQIAHLLRHPDRWREAARLLEALRRIPSRHFGWGVVEALGGDRVEAIRIAPFDAAGRIDAAGSMILPDIDALLVGWGFRPSVEISGLLRCRHAFDEAAGGWHCVADPATGATSVAGVFAAGETTGLAGFHPARLSGDLAGRAAAAGLGLKPAPPAAGGVAALARYRAFASGLNALFRPPPGIAELIDADTIICRCEDATAGEILQACREGAIDVQGAKRWTRAGMGRCQGRICGWAIAHLASRATGGSLEEAGFNPPRIPLRPVPLDTVLACLGDPSACGGPRDFQ</sequence>
<dbReference type="Pfam" id="PF17806">
    <property type="entry name" value="SO_alpha_A3"/>
    <property type="match status" value="1"/>
</dbReference>
<dbReference type="PANTHER" id="PTHR42949:SF3">
    <property type="entry name" value="ANAEROBIC GLYCEROL-3-PHOSPHATE DEHYDROGENASE SUBUNIT B"/>
    <property type="match status" value="1"/>
</dbReference>
<dbReference type="PRINTS" id="PR00368">
    <property type="entry name" value="FADPNR"/>
</dbReference>
<dbReference type="InterPro" id="IPR017224">
    <property type="entry name" value="Opine_Oxase_asu/HCN_bsu"/>
</dbReference>
<accession>A0ABU0FIC4</accession>
<evidence type="ECO:0000313" key="4">
    <source>
        <dbReference type="EMBL" id="MDQ0394357.1"/>
    </source>
</evidence>
<name>A0ABU0FIC4_9HYPH</name>
<organism evidence="4 5">
    <name type="scientific">Labrys monachus</name>
    <dbReference type="NCBI Taxonomy" id="217067"/>
    <lineage>
        <taxon>Bacteria</taxon>
        <taxon>Pseudomonadati</taxon>
        <taxon>Pseudomonadota</taxon>
        <taxon>Alphaproteobacteria</taxon>
        <taxon>Hyphomicrobiales</taxon>
        <taxon>Xanthobacteraceae</taxon>
        <taxon>Labrys</taxon>
    </lineage>
</organism>
<gene>
    <name evidence="4" type="ORF">J3R73_004149</name>
</gene>
<dbReference type="EMBL" id="JAUSVK010000001">
    <property type="protein sequence ID" value="MDQ0394357.1"/>
    <property type="molecule type" value="Genomic_DNA"/>
</dbReference>
<evidence type="ECO:0000259" key="2">
    <source>
        <dbReference type="Pfam" id="PF07992"/>
    </source>
</evidence>
<feature type="domain" description="SoxA A3" evidence="3">
    <location>
        <begin position="375"/>
        <end position="452"/>
    </location>
</feature>
<dbReference type="RefSeq" id="WP_307431219.1">
    <property type="nucleotide sequence ID" value="NZ_JAUSVK010000001.1"/>
</dbReference>
<dbReference type="PRINTS" id="PR00411">
    <property type="entry name" value="PNDRDTASEI"/>
</dbReference>
<dbReference type="PIRSF" id="PIRSF037495">
    <property type="entry name" value="Opine_OX_OoxA/HcnB"/>
    <property type="match status" value="1"/>
</dbReference>
<evidence type="ECO:0000256" key="1">
    <source>
        <dbReference type="ARBA" id="ARBA00023002"/>
    </source>
</evidence>